<dbReference type="Pfam" id="PF13860">
    <property type="entry name" value="FlgD_ig"/>
    <property type="match status" value="1"/>
</dbReference>
<evidence type="ECO:0000256" key="2">
    <source>
        <dbReference type="SAM" id="SignalP"/>
    </source>
</evidence>
<evidence type="ECO:0000259" key="3">
    <source>
        <dbReference type="PROSITE" id="PS51841"/>
    </source>
</evidence>
<name>A0ABV6YNT3_UNCEI</name>
<feature type="signal peptide" evidence="2">
    <location>
        <begin position="1"/>
        <end position="20"/>
    </location>
</feature>
<evidence type="ECO:0000256" key="1">
    <source>
        <dbReference type="ARBA" id="ARBA00022729"/>
    </source>
</evidence>
<dbReference type="InterPro" id="IPR001322">
    <property type="entry name" value="Lamin_tail_dom"/>
</dbReference>
<accession>A0ABV6YNT3</accession>
<reference evidence="4 5" key="1">
    <citation type="submission" date="2024-09" db="EMBL/GenBank/DDBJ databases">
        <authorList>
            <person name="D'Angelo T."/>
        </authorList>
    </citation>
    <scope>NUCLEOTIDE SEQUENCE [LARGE SCALE GENOMIC DNA]</scope>
    <source>
        <strain evidence="4">SAG AM-311-F02</strain>
    </source>
</reference>
<comment type="caution">
    <text evidence="4">The sequence shown here is derived from an EMBL/GenBank/DDBJ whole genome shotgun (WGS) entry which is preliminary data.</text>
</comment>
<dbReference type="Gene3D" id="2.60.40.1220">
    <property type="match status" value="1"/>
</dbReference>
<organism evidence="4 5">
    <name type="scientific">Eiseniibacteriota bacterium</name>
    <dbReference type="NCBI Taxonomy" id="2212470"/>
    <lineage>
        <taxon>Bacteria</taxon>
        <taxon>Candidatus Eiseniibacteriota</taxon>
    </lineage>
</organism>
<dbReference type="InterPro" id="IPR014755">
    <property type="entry name" value="Cu-Rt/internalin_Ig-like"/>
</dbReference>
<keyword evidence="1 2" id="KW-0732">Signal</keyword>
<dbReference type="PROSITE" id="PS51841">
    <property type="entry name" value="LTD"/>
    <property type="match status" value="1"/>
</dbReference>
<evidence type="ECO:0000313" key="4">
    <source>
        <dbReference type="EMBL" id="MFC1799730.1"/>
    </source>
</evidence>
<dbReference type="Proteomes" id="UP001594288">
    <property type="component" value="Unassembled WGS sequence"/>
</dbReference>
<gene>
    <name evidence="4" type="ORF">ACFL2Z_02320</name>
</gene>
<dbReference type="Gene3D" id="2.60.40.4070">
    <property type="match status" value="1"/>
</dbReference>
<proteinExistence type="predicted"/>
<sequence>MNRILAITILICLAAGAVYAQVLEIADVTKIDSDLRPVMLGQVVTVAGTVTAGSGTFAPEFGDLDAYIQDKTGGINIYTRRLGGLALSVGDSVVVTGRINQSGSSPTAGTTRLKIESALGLSIVGGGTVPGPLSVSSPVLNDPTVPPDEPIEGIMVMIDSLTIESGTWPSEPGVNAELTLSDPSGTFTMYINANTDIGGTDPPGDPFILSGIVVQNSRTLTGGYAVWPRSGADFLATGNGSGIAVVAPSKVENDLESFDLDVTLAGNGLDIITSFSIDLPLADGWGWAGGSGNIEISGPGLSGASYEATATGALITGAAIQDADDSFGKITFEDMSPPSGLVTSEIVIETSVDGATREEIAASPQIESVYPKPDIIISELWPDDGSTTSNNSFIELYNNGDFPAILDGYALCEQAVVSYCDIAVRHVFGSDTLEAGEYMVIAKSAAGMDLRFGVAPDVVVNIKPLGRVSGDGAICGSEQNYEAISLWRDSGLQDLVAYVEYRDAQACTIDMCYGFGDIDDAFPYVPPVGYSLVAGTYSPCCPYEVLTGEPTPGADNVVSYLAPQVEEVKSFDTSTLQVSFSEPMIKTDLEDRSNYSIEGVNPVNAVVSLSGEKVLLLFEDLEAGDDSIQVSGLHSQPGVAIGGDSHAFEMSPTSCRAMGEVQAYDSDGFSPLRGKVVCAMGFITLPPKVFQPDYSSIYVQGLDGSGVNVFSYDVPSPAPKIGDFVYVSGEVVEYVSSGGAGSTTEISMSSPSNLIILSGGYPEPPAAVFSTGGVSREDHEGKLLVTEGAVISTSDIDFYIDDGTGGIQVYQNFGPIDFTQFEEGMYIRVTGLVLQYDYTRPYLEGFELVPRYDSDIEIIEDAFPEGALLKVDARVFCPTCGEEGFDIVFGGPGLADVVLRIFDASGRQIRTLYSGQSVGEVTIPWDGRADDGKPVPAGLYICHIQSIEAVSSRQTTETAPIVVGVQLK</sequence>
<protein>
    <submittedName>
        <fullName evidence="4">FlgD immunoglobulin-like domain containing protein</fullName>
    </submittedName>
</protein>
<dbReference type="InterPro" id="IPR025965">
    <property type="entry name" value="FlgD/Vpr_Ig-like"/>
</dbReference>
<feature type="chain" id="PRO_5047145240" evidence="2">
    <location>
        <begin position="21"/>
        <end position="968"/>
    </location>
</feature>
<evidence type="ECO:0000313" key="5">
    <source>
        <dbReference type="Proteomes" id="UP001594288"/>
    </source>
</evidence>
<dbReference type="EMBL" id="JBHPEI010000025">
    <property type="protein sequence ID" value="MFC1799730.1"/>
    <property type="molecule type" value="Genomic_DNA"/>
</dbReference>
<keyword evidence="5" id="KW-1185">Reference proteome</keyword>
<feature type="domain" description="LTD" evidence="3">
    <location>
        <begin position="363"/>
        <end position="503"/>
    </location>
</feature>